<reference evidence="2 3" key="1">
    <citation type="submission" date="2018-10" db="EMBL/GenBank/DDBJ databases">
        <title>Natrarchaeobius chitinivorans gen. nov., sp. nov., and Natrarchaeobius haloalkaliphilus sp. nov., alkaliphilic, chitin-utilizing haloarchaea from hypersaline alkaline lakes.</title>
        <authorList>
            <person name="Sorokin D.Y."/>
            <person name="Elcheninov A.G."/>
            <person name="Kostrikina N.A."/>
            <person name="Bale N.J."/>
            <person name="Sinninghe Damste J.S."/>
            <person name="Khijniak T.V."/>
            <person name="Kublanov I.V."/>
            <person name="Toshchakov S.V."/>
        </authorList>
    </citation>
    <scope>NUCLEOTIDE SEQUENCE [LARGE SCALE GENOMIC DNA]</scope>
    <source>
        <strain evidence="2 3">AArcht-Sl</strain>
    </source>
</reference>
<protein>
    <submittedName>
        <fullName evidence="2">Uncharacterized protein</fullName>
    </submittedName>
</protein>
<dbReference type="RefSeq" id="WP_124178754.1">
    <property type="nucleotide sequence ID" value="NZ_REFY01000004.1"/>
</dbReference>
<evidence type="ECO:0000313" key="2">
    <source>
        <dbReference type="EMBL" id="RQG89066.1"/>
    </source>
</evidence>
<keyword evidence="1" id="KW-0472">Membrane</keyword>
<dbReference type="Proteomes" id="UP000273828">
    <property type="component" value="Unassembled WGS sequence"/>
</dbReference>
<proteinExistence type="predicted"/>
<comment type="caution">
    <text evidence="2">The sequence shown here is derived from an EMBL/GenBank/DDBJ whole genome shotgun (WGS) entry which is preliminary data.</text>
</comment>
<evidence type="ECO:0000256" key="1">
    <source>
        <dbReference type="SAM" id="Phobius"/>
    </source>
</evidence>
<feature type="transmembrane region" description="Helical" evidence="1">
    <location>
        <begin position="37"/>
        <end position="55"/>
    </location>
</feature>
<dbReference type="AlphaFoldDB" id="A0A3N6M6V8"/>
<organism evidence="2 3">
    <name type="scientific">Natrarchaeobius halalkaliphilus</name>
    <dbReference type="NCBI Taxonomy" id="1679091"/>
    <lineage>
        <taxon>Archaea</taxon>
        <taxon>Methanobacteriati</taxon>
        <taxon>Methanobacteriota</taxon>
        <taxon>Stenosarchaea group</taxon>
        <taxon>Halobacteria</taxon>
        <taxon>Halobacteriales</taxon>
        <taxon>Natrialbaceae</taxon>
        <taxon>Natrarchaeobius</taxon>
    </lineage>
</organism>
<dbReference type="EMBL" id="REFY01000004">
    <property type="protein sequence ID" value="RQG89066.1"/>
    <property type="molecule type" value="Genomic_DNA"/>
</dbReference>
<name>A0A3N6M6V8_9EURY</name>
<gene>
    <name evidence="2" type="ORF">EA462_11855</name>
</gene>
<keyword evidence="1" id="KW-0812">Transmembrane</keyword>
<sequence>MIPRPTKGGSIVVLLLAGTVLGAGVLATRYPELRSAMTIVVGAAITFALLAPYVVPGVYDRPTTSIIGVLVASVGGYGILLDDTASVLMWLLLVGGIAMVAEDQYRRRRGSGSPEGHEAK</sequence>
<evidence type="ECO:0000313" key="3">
    <source>
        <dbReference type="Proteomes" id="UP000273828"/>
    </source>
</evidence>
<keyword evidence="1" id="KW-1133">Transmembrane helix</keyword>
<keyword evidence="3" id="KW-1185">Reference proteome</keyword>
<feature type="transmembrane region" description="Helical" evidence="1">
    <location>
        <begin position="85"/>
        <end position="101"/>
    </location>
</feature>
<accession>A0A3N6M6V8</accession>